<dbReference type="OMA" id="NHNEYPK"/>
<feature type="region of interest" description="Disordered" evidence="2">
    <location>
        <begin position="127"/>
        <end position="149"/>
    </location>
</feature>
<sequence>MSDYYFYKQEEKLKSTRKPTNFLSDSEDTNSHPQLRNAQRFFRKPKIIQELIKLPQPQVQYITPYIPEPIPIPEAIKQIDKKIQAYRKVMEITKKQKELQEQQRNVENGFIQKQSVDFLTNPNIQLQNQQDDENEEKQTQNSKNQEEIDNNQANTLQLENQKMPRQQFYSESVKNRDQIYDNMIERLYAKKQNPALFAKLQKKPPALNITSKNKIQSGSGRMDLEEHKLRIYNRENVPTIPELIIPTFMIKKDSMAKNILAYLKDYSPIYRQQNHNEYPKCVQNILEDEEDVNNNHDKN</sequence>
<accession>A0A8S1L3C2</accession>
<evidence type="ECO:0000313" key="3">
    <source>
        <dbReference type="EMBL" id="CAD8060012.1"/>
    </source>
</evidence>
<evidence type="ECO:0000256" key="2">
    <source>
        <dbReference type="SAM" id="MobiDB-lite"/>
    </source>
</evidence>
<protein>
    <submittedName>
        <fullName evidence="3">Uncharacterized protein</fullName>
    </submittedName>
</protein>
<comment type="caution">
    <text evidence="3">The sequence shown here is derived from an EMBL/GenBank/DDBJ whole genome shotgun (WGS) entry which is preliminary data.</text>
</comment>
<evidence type="ECO:0000313" key="4">
    <source>
        <dbReference type="Proteomes" id="UP000688137"/>
    </source>
</evidence>
<keyword evidence="4" id="KW-1185">Reference proteome</keyword>
<dbReference type="AlphaFoldDB" id="A0A8S1L3C2"/>
<keyword evidence="1" id="KW-0175">Coiled coil</keyword>
<proteinExistence type="predicted"/>
<evidence type="ECO:0000256" key="1">
    <source>
        <dbReference type="SAM" id="Coils"/>
    </source>
</evidence>
<dbReference type="Proteomes" id="UP000688137">
    <property type="component" value="Unassembled WGS sequence"/>
</dbReference>
<gene>
    <name evidence="3" type="ORF">PPRIM_AZ9-3.1.T0290311</name>
</gene>
<dbReference type="EMBL" id="CAJJDM010000028">
    <property type="protein sequence ID" value="CAD8060012.1"/>
    <property type="molecule type" value="Genomic_DNA"/>
</dbReference>
<feature type="coiled-coil region" evidence="1">
    <location>
        <begin position="76"/>
        <end position="103"/>
    </location>
</feature>
<organism evidence="3 4">
    <name type="scientific">Paramecium primaurelia</name>
    <dbReference type="NCBI Taxonomy" id="5886"/>
    <lineage>
        <taxon>Eukaryota</taxon>
        <taxon>Sar</taxon>
        <taxon>Alveolata</taxon>
        <taxon>Ciliophora</taxon>
        <taxon>Intramacronucleata</taxon>
        <taxon>Oligohymenophorea</taxon>
        <taxon>Peniculida</taxon>
        <taxon>Parameciidae</taxon>
        <taxon>Paramecium</taxon>
    </lineage>
</organism>
<name>A0A8S1L3C2_PARPR</name>
<reference evidence="3" key="1">
    <citation type="submission" date="2021-01" db="EMBL/GenBank/DDBJ databases">
        <authorList>
            <consortium name="Genoscope - CEA"/>
            <person name="William W."/>
        </authorList>
    </citation>
    <scope>NUCLEOTIDE SEQUENCE</scope>
</reference>